<dbReference type="PANTHER" id="PTHR43531:SF14">
    <property type="entry name" value="METHYL-ACCEPTING CHEMOTAXIS PROTEIN I-RELATED"/>
    <property type="match status" value="1"/>
</dbReference>
<dbReference type="InterPro" id="IPR004090">
    <property type="entry name" value="Chemotax_Me-accpt_rcpt"/>
</dbReference>
<name>A0A916N654_9BURK</name>
<feature type="transmembrane region" description="Helical" evidence="5">
    <location>
        <begin position="42"/>
        <end position="63"/>
    </location>
</feature>
<keyword evidence="2" id="KW-0488">Methylation</keyword>
<evidence type="ECO:0000313" key="8">
    <source>
        <dbReference type="Proteomes" id="UP000672934"/>
    </source>
</evidence>
<dbReference type="GO" id="GO:0005886">
    <property type="term" value="C:plasma membrane"/>
    <property type="evidence" value="ECO:0007669"/>
    <property type="project" value="TreeGrafter"/>
</dbReference>
<keyword evidence="8" id="KW-1185">Reference proteome</keyword>
<evidence type="ECO:0000256" key="1">
    <source>
        <dbReference type="ARBA" id="ARBA00004370"/>
    </source>
</evidence>
<keyword evidence="5" id="KW-0812">Transmembrane</keyword>
<dbReference type="EMBL" id="CAJPUY010000022">
    <property type="protein sequence ID" value="CAG2154462.1"/>
    <property type="molecule type" value="Genomic_DNA"/>
</dbReference>
<organism evidence="7 8">
    <name type="scientific">Cupriavidus yeoncheonensis</name>
    <dbReference type="NCBI Taxonomy" id="1462994"/>
    <lineage>
        <taxon>Bacteria</taxon>
        <taxon>Pseudomonadati</taxon>
        <taxon>Pseudomonadota</taxon>
        <taxon>Betaproteobacteria</taxon>
        <taxon>Burkholderiales</taxon>
        <taxon>Burkholderiaceae</taxon>
        <taxon>Cupriavidus</taxon>
    </lineage>
</organism>
<evidence type="ECO:0000256" key="2">
    <source>
        <dbReference type="ARBA" id="ARBA00022481"/>
    </source>
</evidence>
<keyword evidence="4" id="KW-0807">Transducer</keyword>
<dbReference type="PRINTS" id="PR00260">
    <property type="entry name" value="CHEMTRNSDUCR"/>
</dbReference>
<evidence type="ECO:0000313" key="7">
    <source>
        <dbReference type="EMBL" id="CAG2154462.1"/>
    </source>
</evidence>
<dbReference type="AlphaFoldDB" id="A0A916N654"/>
<dbReference type="PANTHER" id="PTHR43531">
    <property type="entry name" value="PROTEIN ICFG"/>
    <property type="match status" value="1"/>
</dbReference>
<dbReference type="GO" id="GO:0006935">
    <property type="term" value="P:chemotaxis"/>
    <property type="evidence" value="ECO:0007669"/>
    <property type="project" value="InterPro"/>
</dbReference>
<gene>
    <name evidence="7" type="primary">tar_2</name>
    <name evidence="7" type="ORF">LMG31506_05098</name>
</gene>
<dbReference type="Pfam" id="PF00015">
    <property type="entry name" value="MCPsignal"/>
    <property type="match status" value="1"/>
</dbReference>
<dbReference type="SUPFAM" id="SSF58104">
    <property type="entry name" value="Methyl-accepting chemotaxis protein (MCP) signaling domain"/>
    <property type="match status" value="1"/>
</dbReference>
<dbReference type="GO" id="GO:0004888">
    <property type="term" value="F:transmembrane signaling receptor activity"/>
    <property type="evidence" value="ECO:0007669"/>
    <property type="project" value="InterPro"/>
</dbReference>
<evidence type="ECO:0000259" key="6">
    <source>
        <dbReference type="PROSITE" id="PS50111"/>
    </source>
</evidence>
<dbReference type="InterPro" id="IPR004089">
    <property type="entry name" value="MCPsignal_dom"/>
</dbReference>
<dbReference type="Proteomes" id="UP000672934">
    <property type="component" value="Unassembled WGS sequence"/>
</dbReference>
<feature type="domain" description="Methyl-accepting transducer" evidence="6">
    <location>
        <begin position="121"/>
        <end position="350"/>
    </location>
</feature>
<sequence length="365" mass="37552">MSQANLTIRARLGATFGLVVLLAGAAIGTGLAQLEGSDATRYTMLGLGLAVLAAAIAGAFWLAAGIERPLADAVYIAETVAAGDLSQDFDTDQGGAFGRLLGGMGKMEDILTDLVSRIKSSTDSIADSSRQIADGNTDLSQRTEEQAATLQETASSMGSLTDMVRRNAERAHAANDIAASASEIAERGGVVVNDVVQTMQAISASSNKVVEIIQVIEGIAFQTNILALNAAVEAARAGEQGRGFAVVAGEVRTLAQRSATAAKEIRVLIGDSARQVEGGAVLVDKAGQTMEEIQQAVRSVTGILGEISVASRDQSSSIEQVNQAVAQMDAVTQQNAALVEQAAAASASLADQAHQLQGVVGEFKL</sequence>
<dbReference type="CDD" id="cd11386">
    <property type="entry name" value="MCP_signal"/>
    <property type="match status" value="1"/>
</dbReference>
<dbReference type="FunFam" id="1.10.287.950:FF:000001">
    <property type="entry name" value="Methyl-accepting chemotaxis sensory transducer"/>
    <property type="match status" value="1"/>
</dbReference>
<accession>A0A916N654</accession>
<comment type="caution">
    <text evidence="7">The sequence shown here is derived from an EMBL/GenBank/DDBJ whole genome shotgun (WGS) entry which is preliminary data.</text>
</comment>
<comment type="subcellular location">
    <subcellularLocation>
        <location evidence="1">Membrane</location>
    </subcellularLocation>
</comment>
<reference evidence="7" key="1">
    <citation type="submission" date="2021-03" db="EMBL/GenBank/DDBJ databases">
        <authorList>
            <person name="Peeters C."/>
        </authorList>
    </citation>
    <scope>NUCLEOTIDE SEQUENCE</scope>
    <source>
        <strain evidence="7">LMG 31506</strain>
    </source>
</reference>
<evidence type="ECO:0000256" key="5">
    <source>
        <dbReference type="SAM" id="Phobius"/>
    </source>
</evidence>
<dbReference type="PROSITE" id="PS50111">
    <property type="entry name" value="CHEMOTAXIS_TRANSDUC_2"/>
    <property type="match status" value="1"/>
</dbReference>
<proteinExistence type="inferred from homology"/>
<protein>
    <submittedName>
        <fullName evidence="7">Methyl-accepting chemotaxis protein II</fullName>
    </submittedName>
</protein>
<comment type="similarity">
    <text evidence="3">Belongs to the methyl-accepting chemotaxis (MCP) protein family.</text>
</comment>
<keyword evidence="5" id="KW-0472">Membrane</keyword>
<evidence type="ECO:0000256" key="3">
    <source>
        <dbReference type="ARBA" id="ARBA00029447"/>
    </source>
</evidence>
<dbReference type="GO" id="GO:0007165">
    <property type="term" value="P:signal transduction"/>
    <property type="evidence" value="ECO:0007669"/>
    <property type="project" value="UniProtKB-KW"/>
</dbReference>
<keyword evidence="5" id="KW-1133">Transmembrane helix</keyword>
<dbReference type="Gene3D" id="1.10.287.950">
    <property type="entry name" value="Methyl-accepting chemotaxis protein"/>
    <property type="match status" value="1"/>
</dbReference>
<dbReference type="SMART" id="SM00283">
    <property type="entry name" value="MA"/>
    <property type="match status" value="1"/>
</dbReference>
<evidence type="ECO:0000256" key="4">
    <source>
        <dbReference type="PROSITE-ProRule" id="PRU00284"/>
    </source>
</evidence>
<dbReference type="RefSeq" id="WP_211949954.1">
    <property type="nucleotide sequence ID" value="NZ_CAJPUY010000022.1"/>
</dbReference>
<dbReference type="InterPro" id="IPR051310">
    <property type="entry name" value="MCP_chemotaxis"/>
</dbReference>